<protein>
    <submittedName>
        <fullName evidence="2">Uncharacterized protein</fullName>
    </submittedName>
</protein>
<dbReference type="EMBL" id="JAQQWM010000005">
    <property type="protein sequence ID" value="KAK8063514.1"/>
    <property type="molecule type" value="Genomic_DNA"/>
</dbReference>
<accession>A0ABR1V099</accession>
<evidence type="ECO:0000313" key="3">
    <source>
        <dbReference type="Proteomes" id="UP001446871"/>
    </source>
</evidence>
<name>A0ABR1V099_9PEZI</name>
<keyword evidence="3" id="KW-1185">Reference proteome</keyword>
<sequence>MGKIEWRDATGGPRWLRQCNARAAQNIYGHHLSQGLLGGLRALVSEVEHARQVSPRRETNEKRKSRRKKAQSQAELMKLLTMAK</sequence>
<organism evidence="2 3">
    <name type="scientific">Apiospora saccharicola</name>
    <dbReference type="NCBI Taxonomy" id="335842"/>
    <lineage>
        <taxon>Eukaryota</taxon>
        <taxon>Fungi</taxon>
        <taxon>Dikarya</taxon>
        <taxon>Ascomycota</taxon>
        <taxon>Pezizomycotina</taxon>
        <taxon>Sordariomycetes</taxon>
        <taxon>Xylariomycetidae</taxon>
        <taxon>Amphisphaeriales</taxon>
        <taxon>Apiosporaceae</taxon>
        <taxon>Apiospora</taxon>
    </lineage>
</organism>
<evidence type="ECO:0000256" key="1">
    <source>
        <dbReference type="SAM" id="MobiDB-lite"/>
    </source>
</evidence>
<comment type="caution">
    <text evidence="2">The sequence shown here is derived from an EMBL/GenBank/DDBJ whole genome shotgun (WGS) entry which is preliminary data.</text>
</comment>
<reference evidence="2 3" key="1">
    <citation type="submission" date="2023-01" db="EMBL/GenBank/DDBJ databases">
        <title>Analysis of 21 Apiospora genomes using comparative genomics revels a genus with tremendous synthesis potential of carbohydrate active enzymes and secondary metabolites.</title>
        <authorList>
            <person name="Sorensen T."/>
        </authorList>
    </citation>
    <scope>NUCLEOTIDE SEQUENCE [LARGE SCALE GENOMIC DNA]</scope>
    <source>
        <strain evidence="2 3">CBS 83171</strain>
    </source>
</reference>
<dbReference type="Proteomes" id="UP001446871">
    <property type="component" value="Unassembled WGS sequence"/>
</dbReference>
<proteinExistence type="predicted"/>
<feature type="compositionally biased region" description="Basic and acidic residues" evidence="1">
    <location>
        <begin position="48"/>
        <end position="62"/>
    </location>
</feature>
<feature type="region of interest" description="Disordered" evidence="1">
    <location>
        <begin position="48"/>
        <end position="84"/>
    </location>
</feature>
<gene>
    <name evidence="2" type="ORF">PG996_008166</name>
</gene>
<evidence type="ECO:0000313" key="2">
    <source>
        <dbReference type="EMBL" id="KAK8063514.1"/>
    </source>
</evidence>